<accession>A0A7J7QTJ0</accession>
<dbReference type="EMBL" id="JABWUV010000060">
    <property type="protein sequence ID" value="KAF6267202.1"/>
    <property type="molecule type" value="Genomic_DNA"/>
</dbReference>
<sequence>MSGAGVGAGGELPRAGPRWVQALWPGLCLSSPHPLAIATSLGEPWEHPLLVLPLRLWETTCRKLLSPGRRQRPARKKEIGDLVIACRLGDSNQHRFCQHFHRWTELLSDPGKRHRGLEEAQGPGA</sequence>
<dbReference type="AlphaFoldDB" id="A0A7J7QTJ0"/>
<evidence type="ECO:0000313" key="2">
    <source>
        <dbReference type="Proteomes" id="UP000527355"/>
    </source>
</evidence>
<keyword evidence="2" id="KW-1185">Reference proteome</keyword>
<evidence type="ECO:0000313" key="1">
    <source>
        <dbReference type="EMBL" id="KAF6267202.1"/>
    </source>
</evidence>
<organism evidence="1 2">
    <name type="scientific">Myotis myotis</name>
    <name type="common">Greater mouse-eared bat</name>
    <name type="synonym">Vespertilio myotis</name>
    <dbReference type="NCBI Taxonomy" id="51298"/>
    <lineage>
        <taxon>Eukaryota</taxon>
        <taxon>Metazoa</taxon>
        <taxon>Chordata</taxon>
        <taxon>Craniata</taxon>
        <taxon>Vertebrata</taxon>
        <taxon>Euteleostomi</taxon>
        <taxon>Mammalia</taxon>
        <taxon>Eutheria</taxon>
        <taxon>Laurasiatheria</taxon>
        <taxon>Chiroptera</taxon>
        <taxon>Yangochiroptera</taxon>
        <taxon>Vespertilionidae</taxon>
        <taxon>Myotis</taxon>
    </lineage>
</organism>
<comment type="caution">
    <text evidence="1">The sequence shown here is derived from an EMBL/GenBank/DDBJ whole genome shotgun (WGS) entry which is preliminary data.</text>
</comment>
<reference evidence="1 2" key="1">
    <citation type="journal article" date="2020" name="Nature">
        <title>Six reference-quality genomes reveal evolution of bat adaptations.</title>
        <authorList>
            <person name="Jebb D."/>
            <person name="Huang Z."/>
            <person name="Pippel M."/>
            <person name="Hughes G.M."/>
            <person name="Lavrichenko K."/>
            <person name="Devanna P."/>
            <person name="Winkler S."/>
            <person name="Jermiin L.S."/>
            <person name="Skirmuntt E.C."/>
            <person name="Katzourakis A."/>
            <person name="Burkitt-Gray L."/>
            <person name="Ray D.A."/>
            <person name="Sullivan K.A.M."/>
            <person name="Roscito J.G."/>
            <person name="Kirilenko B.M."/>
            <person name="Davalos L.M."/>
            <person name="Corthals A.P."/>
            <person name="Power M.L."/>
            <person name="Jones G."/>
            <person name="Ransome R.D."/>
            <person name="Dechmann D.K.N."/>
            <person name="Locatelli A.G."/>
            <person name="Puechmaille S.J."/>
            <person name="Fedrigo O."/>
            <person name="Jarvis E.D."/>
            <person name="Hiller M."/>
            <person name="Vernes S.C."/>
            <person name="Myers E.W."/>
            <person name="Teeling E.C."/>
        </authorList>
    </citation>
    <scope>NUCLEOTIDE SEQUENCE [LARGE SCALE GENOMIC DNA]</scope>
    <source>
        <strain evidence="1">MMyoMyo1</strain>
        <tissue evidence="1">Flight muscle</tissue>
    </source>
</reference>
<protein>
    <submittedName>
        <fullName evidence="1">Uncharacterized protein</fullName>
    </submittedName>
</protein>
<proteinExistence type="predicted"/>
<dbReference type="Proteomes" id="UP000527355">
    <property type="component" value="Unassembled WGS sequence"/>
</dbReference>
<gene>
    <name evidence="1" type="ORF">mMyoMyo1_011828</name>
</gene>
<name>A0A7J7QTJ0_MYOMY</name>